<dbReference type="Pfam" id="PF19054">
    <property type="entry name" value="DUF5753"/>
    <property type="match status" value="1"/>
</dbReference>
<evidence type="ECO:0000259" key="1">
    <source>
        <dbReference type="PROSITE" id="PS50943"/>
    </source>
</evidence>
<dbReference type="CDD" id="cd00093">
    <property type="entry name" value="HTH_XRE"/>
    <property type="match status" value="1"/>
</dbReference>
<keyword evidence="3" id="KW-1185">Reference proteome</keyword>
<dbReference type="AlphaFoldDB" id="A0A927F2Q5"/>
<organism evidence="2 3">
    <name type="scientific">Streptomyces chumphonensis</name>
    <dbReference type="NCBI Taxonomy" id="1214925"/>
    <lineage>
        <taxon>Bacteria</taxon>
        <taxon>Bacillati</taxon>
        <taxon>Actinomycetota</taxon>
        <taxon>Actinomycetes</taxon>
        <taxon>Kitasatosporales</taxon>
        <taxon>Streptomycetaceae</taxon>
        <taxon>Streptomyces</taxon>
    </lineage>
</organism>
<dbReference type="InterPro" id="IPR043917">
    <property type="entry name" value="DUF5753"/>
</dbReference>
<name>A0A927F2Q5_9ACTN</name>
<dbReference type="RefSeq" id="WP_191211418.1">
    <property type="nucleotide sequence ID" value="NZ_BAABKL010000041.1"/>
</dbReference>
<dbReference type="PROSITE" id="PS50943">
    <property type="entry name" value="HTH_CROC1"/>
    <property type="match status" value="1"/>
</dbReference>
<dbReference type="Gene3D" id="1.10.260.40">
    <property type="entry name" value="lambda repressor-like DNA-binding domains"/>
    <property type="match status" value="1"/>
</dbReference>
<dbReference type="Proteomes" id="UP000632289">
    <property type="component" value="Unassembled WGS sequence"/>
</dbReference>
<gene>
    <name evidence="2" type="ORF">IF129_21475</name>
</gene>
<comment type="caution">
    <text evidence="2">The sequence shown here is derived from an EMBL/GenBank/DDBJ whole genome shotgun (WGS) entry which is preliminary data.</text>
</comment>
<proteinExistence type="predicted"/>
<sequence length="280" mass="31831">MATEEQRESASGTRRAIADLVRSAREEKGWSQEELGQRIGYTAAAISKLETCKDGVTMKMLALLDRELFDGRQVLSKLGPHLEADRYPPHFKDYALLEQTALSVAAYENMVVDGLLQTEEYARAVLECGYPPLEVDEIDHLTQARMDRKSTLSRRTPVPLIEVVMDESVIQRQVGDRRCMYQQMQHLAEVSEAPNVTVQITPLDRGSRRSHAGLPGPMHIVVTPQHRQFVHLEVQHHSRLITTPDRVTELVQRYAMIRAQALSPDQSLELIRKSAEEWKQ</sequence>
<dbReference type="Pfam" id="PF01381">
    <property type="entry name" value="HTH_3"/>
    <property type="match status" value="1"/>
</dbReference>
<reference evidence="2" key="1">
    <citation type="submission" date="2020-09" db="EMBL/GenBank/DDBJ databases">
        <title>Secondary metabolite and genome analysis of marine Streptomyces chumphonensis KK1-2T.</title>
        <authorList>
            <person name="Phongsopitanun W."/>
            <person name="Kanchanasin P."/>
            <person name="Pittayakhajonwut P."/>
            <person name="Suwanborirux K."/>
            <person name="Tanasupawat S."/>
        </authorList>
    </citation>
    <scope>NUCLEOTIDE SEQUENCE</scope>
    <source>
        <strain evidence="2">KK1-2</strain>
    </source>
</reference>
<evidence type="ECO:0000313" key="2">
    <source>
        <dbReference type="EMBL" id="MBD3934118.1"/>
    </source>
</evidence>
<dbReference type="SUPFAM" id="SSF47413">
    <property type="entry name" value="lambda repressor-like DNA-binding domains"/>
    <property type="match status" value="1"/>
</dbReference>
<evidence type="ECO:0000313" key="3">
    <source>
        <dbReference type="Proteomes" id="UP000632289"/>
    </source>
</evidence>
<dbReference type="GO" id="GO:0003677">
    <property type="term" value="F:DNA binding"/>
    <property type="evidence" value="ECO:0007669"/>
    <property type="project" value="InterPro"/>
</dbReference>
<feature type="domain" description="HTH cro/C1-type" evidence="1">
    <location>
        <begin position="21"/>
        <end position="64"/>
    </location>
</feature>
<accession>A0A927F2Q5</accession>
<dbReference type="InterPro" id="IPR001387">
    <property type="entry name" value="Cro/C1-type_HTH"/>
</dbReference>
<dbReference type="EMBL" id="JACXYU010000014">
    <property type="protein sequence ID" value="MBD3934118.1"/>
    <property type="molecule type" value="Genomic_DNA"/>
</dbReference>
<protein>
    <submittedName>
        <fullName evidence="2">Helix-turn-helix transcriptional regulator</fullName>
    </submittedName>
</protein>
<dbReference type="SMART" id="SM00530">
    <property type="entry name" value="HTH_XRE"/>
    <property type="match status" value="1"/>
</dbReference>
<dbReference type="InterPro" id="IPR010982">
    <property type="entry name" value="Lambda_DNA-bd_dom_sf"/>
</dbReference>